<dbReference type="AlphaFoldDB" id="A0A078MMQ4"/>
<protein>
    <submittedName>
        <fullName evidence="7">General stress protein 16O</fullName>
    </submittedName>
</protein>
<dbReference type="PANTHER" id="PTHR33823:SF4">
    <property type="entry name" value="GENERAL STRESS PROTEIN 16O"/>
    <property type="match status" value="1"/>
</dbReference>
<keyword evidence="1" id="KW-0479">Metal-binding</keyword>
<dbReference type="PATRIC" id="fig|1461584.3.peg.872"/>
<evidence type="ECO:0000256" key="2">
    <source>
        <dbReference type="ARBA" id="ARBA00022771"/>
    </source>
</evidence>
<dbReference type="EMBL" id="LN483070">
    <property type="protein sequence ID" value="CEA07564.1"/>
    <property type="molecule type" value="Genomic_DNA"/>
</dbReference>
<evidence type="ECO:0000256" key="3">
    <source>
        <dbReference type="ARBA" id="ARBA00022833"/>
    </source>
</evidence>
<keyword evidence="3" id="KW-0862">Zinc</keyword>
<dbReference type="InterPro" id="IPR000962">
    <property type="entry name" value="Znf_DskA_TraR"/>
</dbReference>
<dbReference type="PROSITE" id="PS51128">
    <property type="entry name" value="ZF_DKSA_2"/>
    <property type="match status" value="1"/>
</dbReference>
<feature type="domain" description="Zinc finger DksA/TraR C4-type" evidence="6">
    <location>
        <begin position="111"/>
        <end position="143"/>
    </location>
</feature>
<evidence type="ECO:0000256" key="1">
    <source>
        <dbReference type="ARBA" id="ARBA00022723"/>
    </source>
</evidence>
<gene>
    <name evidence="7" type="primary">yocK</name>
    <name evidence="7" type="ORF">BN1051_00879</name>
</gene>
<evidence type="ECO:0000313" key="7">
    <source>
        <dbReference type="EMBL" id="CEA07564.1"/>
    </source>
</evidence>
<dbReference type="Gene3D" id="1.20.120.910">
    <property type="entry name" value="DksA, coiled-coil domain"/>
    <property type="match status" value="1"/>
</dbReference>
<keyword evidence="2" id="KW-0863">Zinc-finger</keyword>
<sequence length="146" mass="15857">MPRKTATTTRRTARGTARPAARPASTPEGLDTARFAALLDERTAHAREQIDAALAEIREVTIAAQDTPADDEHDPEGSTVTIERANEMSMLAAAEASLTELTEARRRLDHGSYGICERCGSEIPTARLEIRPEARTCVACAGTRRR</sequence>
<dbReference type="InterPro" id="IPR020458">
    <property type="entry name" value="Znf_DskA_TraR_CS"/>
</dbReference>
<dbReference type="SUPFAM" id="SSF57716">
    <property type="entry name" value="Glucocorticoid receptor-like (DNA-binding domain)"/>
    <property type="match status" value="1"/>
</dbReference>
<dbReference type="PANTHER" id="PTHR33823">
    <property type="entry name" value="RNA POLYMERASE-BINDING TRANSCRIPTION FACTOR DKSA-RELATED"/>
    <property type="match status" value="1"/>
</dbReference>
<evidence type="ECO:0000256" key="4">
    <source>
        <dbReference type="PROSITE-ProRule" id="PRU00510"/>
    </source>
</evidence>
<feature type="region of interest" description="Disordered" evidence="5">
    <location>
        <begin position="1"/>
        <end position="31"/>
    </location>
</feature>
<dbReference type="GO" id="GO:0008270">
    <property type="term" value="F:zinc ion binding"/>
    <property type="evidence" value="ECO:0007669"/>
    <property type="project" value="UniProtKB-KW"/>
</dbReference>
<dbReference type="Pfam" id="PF01258">
    <property type="entry name" value="zf-dskA_traR"/>
    <property type="match status" value="1"/>
</dbReference>
<reference evidence="7" key="1">
    <citation type="submission" date="2014-07" db="EMBL/GenBank/DDBJ databases">
        <authorList>
            <person name="Urmite Genomes Urmite Genomes"/>
        </authorList>
    </citation>
    <scope>NUCLEOTIDE SEQUENCE</scope>
    <source>
        <strain evidence="7">11W110_air</strain>
    </source>
</reference>
<name>A0A078MMQ4_9MICC</name>
<dbReference type="PROSITE" id="PS01102">
    <property type="entry name" value="ZF_DKSA_1"/>
    <property type="match status" value="1"/>
</dbReference>
<feature type="compositionally biased region" description="Low complexity" evidence="5">
    <location>
        <begin position="1"/>
        <end position="27"/>
    </location>
</feature>
<organism evidence="7">
    <name type="scientific">Arthrobacter saudimassiliensis</name>
    <dbReference type="NCBI Taxonomy" id="1461584"/>
    <lineage>
        <taxon>Bacteria</taxon>
        <taxon>Bacillati</taxon>
        <taxon>Actinomycetota</taxon>
        <taxon>Actinomycetes</taxon>
        <taxon>Micrococcales</taxon>
        <taxon>Micrococcaceae</taxon>
        <taxon>Arthrobacter</taxon>
    </lineage>
</organism>
<evidence type="ECO:0000256" key="5">
    <source>
        <dbReference type="SAM" id="MobiDB-lite"/>
    </source>
</evidence>
<proteinExistence type="predicted"/>
<accession>A0A078MMQ4</accession>
<feature type="zinc finger region" description="dksA C4-type" evidence="4">
    <location>
        <begin position="116"/>
        <end position="140"/>
    </location>
</feature>
<evidence type="ECO:0000259" key="6">
    <source>
        <dbReference type="Pfam" id="PF01258"/>
    </source>
</evidence>